<dbReference type="Proteomes" id="UP000284644">
    <property type="component" value="Unassembled WGS sequence"/>
</dbReference>
<evidence type="ECO:0000259" key="1">
    <source>
        <dbReference type="PROSITE" id="PS51199"/>
    </source>
</evidence>
<dbReference type="GO" id="GO:0005524">
    <property type="term" value="F:ATP binding"/>
    <property type="evidence" value="ECO:0007669"/>
    <property type="project" value="InterPro"/>
</dbReference>
<dbReference type="PANTHER" id="PTHR12873:SF0">
    <property type="entry name" value="TWINKLE MTDNA HELICASE"/>
    <property type="match status" value="1"/>
</dbReference>
<dbReference type="GO" id="GO:0006260">
    <property type="term" value="P:DNA replication"/>
    <property type="evidence" value="ECO:0007669"/>
    <property type="project" value="InterPro"/>
</dbReference>
<dbReference type="InterPro" id="IPR027417">
    <property type="entry name" value="P-loop_NTPase"/>
</dbReference>
<accession>A0A414I3E1</accession>
<organism evidence="2 3">
    <name type="scientific">Blautia obeum</name>
    <dbReference type="NCBI Taxonomy" id="40520"/>
    <lineage>
        <taxon>Bacteria</taxon>
        <taxon>Bacillati</taxon>
        <taxon>Bacillota</taxon>
        <taxon>Clostridia</taxon>
        <taxon>Lachnospirales</taxon>
        <taxon>Lachnospiraceae</taxon>
        <taxon>Blautia</taxon>
    </lineage>
</organism>
<dbReference type="Gene3D" id="3.40.50.300">
    <property type="entry name" value="P-loop containing nucleotide triphosphate hydrolases"/>
    <property type="match status" value="1"/>
</dbReference>
<dbReference type="AlphaFoldDB" id="A0A414I3E1"/>
<dbReference type="SUPFAM" id="SSF52540">
    <property type="entry name" value="P-loop containing nucleoside triphosphate hydrolases"/>
    <property type="match status" value="1"/>
</dbReference>
<dbReference type="InterPro" id="IPR036977">
    <property type="entry name" value="DNA_primase_Znf_CHC2"/>
</dbReference>
<evidence type="ECO:0000313" key="2">
    <source>
        <dbReference type="EMBL" id="RHE09581.1"/>
    </source>
</evidence>
<feature type="domain" description="SF4 helicase" evidence="1">
    <location>
        <begin position="322"/>
        <end position="587"/>
    </location>
</feature>
<dbReference type="InterPro" id="IPR034154">
    <property type="entry name" value="TOPRIM_DnaG/twinkle"/>
</dbReference>
<reference evidence="2 3" key="1">
    <citation type="submission" date="2018-08" db="EMBL/GenBank/DDBJ databases">
        <title>A genome reference for cultivated species of the human gut microbiota.</title>
        <authorList>
            <person name="Zou Y."/>
            <person name="Xue W."/>
            <person name="Luo G."/>
        </authorList>
    </citation>
    <scope>NUCLEOTIDE SEQUENCE [LARGE SCALE GENOMIC DNA]</scope>
    <source>
        <strain evidence="2 3">AM29-25AC</strain>
    </source>
</reference>
<dbReference type="GO" id="GO:0003697">
    <property type="term" value="F:single-stranded DNA binding"/>
    <property type="evidence" value="ECO:0007669"/>
    <property type="project" value="InterPro"/>
</dbReference>
<comment type="caution">
    <text evidence="2">The sequence shown here is derived from an EMBL/GenBank/DDBJ whole genome shotgun (WGS) entry which is preliminary data.</text>
</comment>
<dbReference type="EMBL" id="QSJW01000014">
    <property type="protein sequence ID" value="RHE09581.1"/>
    <property type="molecule type" value="Genomic_DNA"/>
</dbReference>
<dbReference type="CDD" id="cd01029">
    <property type="entry name" value="TOPRIM_primases"/>
    <property type="match status" value="1"/>
</dbReference>
<dbReference type="Gene3D" id="3.90.580.10">
    <property type="entry name" value="Zinc finger, CHC2-type domain"/>
    <property type="match status" value="1"/>
</dbReference>
<dbReference type="Gene3D" id="3.40.1360.10">
    <property type="match status" value="1"/>
</dbReference>
<gene>
    <name evidence="2" type="ORF">DW767_16885</name>
</gene>
<dbReference type="SUPFAM" id="SSF56731">
    <property type="entry name" value="DNA primase core"/>
    <property type="match status" value="1"/>
</dbReference>
<name>A0A414I3E1_9FIRM</name>
<dbReference type="PANTHER" id="PTHR12873">
    <property type="entry name" value="T7-LIKE MITOCHONDRIAL DNA HELICASE"/>
    <property type="match status" value="1"/>
</dbReference>
<dbReference type="GO" id="GO:0043139">
    <property type="term" value="F:5'-3' DNA helicase activity"/>
    <property type="evidence" value="ECO:0007669"/>
    <property type="project" value="InterPro"/>
</dbReference>
<dbReference type="Pfam" id="PF13481">
    <property type="entry name" value="AAA_25"/>
    <property type="match status" value="1"/>
</dbReference>
<protein>
    <recommendedName>
        <fullName evidence="1">SF4 helicase domain-containing protein</fullName>
    </recommendedName>
</protein>
<proteinExistence type="predicted"/>
<dbReference type="InterPro" id="IPR007694">
    <property type="entry name" value="DNA_helicase_DnaB-like_C"/>
</dbReference>
<dbReference type="GO" id="GO:0008270">
    <property type="term" value="F:zinc ion binding"/>
    <property type="evidence" value="ECO:0007669"/>
    <property type="project" value="InterPro"/>
</dbReference>
<evidence type="ECO:0000313" key="3">
    <source>
        <dbReference type="Proteomes" id="UP000284644"/>
    </source>
</evidence>
<dbReference type="InterPro" id="IPR027032">
    <property type="entry name" value="Twinkle-like"/>
</dbReference>
<dbReference type="PROSITE" id="PS51199">
    <property type="entry name" value="SF4_HELICASE"/>
    <property type="match status" value="1"/>
</dbReference>
<sequence>MERGIMEYYEFKKEDAYEFARASSIQTKQRGDELQFLSCPYCRGGKNGDKGTFSISLVTGQFKCLRSSCSVSGNIITLARDFDYFSLGKDIDAYYQTGKQKRFRRFKKMENIKPKTEAITYLESRKITAATAEKYQITVQSKHKNIVAFPFLDEKGNMPFIKYRKTDFNPAVDKGKEWCEANCKPILFGMYQCNLDNKTLVLTEGQIDSLSVAESGIENAVSVPFGKNGFTWIPYCWEWLQNFETLIVFGDFENGKMTLLDEMKKRFPGVVKAVRQQDYKGCKDANELLQKYGKEAVKQAVNNAERVEIDRVKEIADIEAVDLFSLPKISTGITGIDKVLSGGIYLGQTVILTGKRGDGKSTLGSQILANALDNGKSVFAYSGELPDYFFKRWLDFQIAGQQNVIDRAGEAGSVNYFIPDSKVHKISEWYRGRAYLFDNQSTEDNELEYLLSTIEKAIQQYGIQLVLLDNLMTALDIGLDIDLYRAQSKFVDKLVKISKNYNVAVILVVHPRKNSLGADDNDVVSGSSDITNKVDVVMTYKRDKTLPDDERLLAISKNRLTGKLAIGAKAIKLYFDEASKRISDDQDNFRKPYGWEADSNGFMPVTDMEQMEIPFD</sequence>